<proteinExistence type="predicted"/>
<dbReference type="PANTHER" id="PTHR43162">
    <property type="match status" value="1"/>
</dbReference>
<organism evidence="1 2">
    <name type="scientific">Marasmius tenuissimus</name>
    <dbReference type="NCBI Taxonomy" id="585030"/>
    <lineage>
        <taxon>Eukaryota</taxon>
        <taxon>Fungi</taxon>
        <taxon>Dikarya</taxon>
        <taxon>Basidiomycota</taxon>
        <taxon>Agaricomycotina</taxon>
        <taxon>Agaricomycetes</taxon>
        <taxon>Agaricomycetidae</taxon>
        <taxon>Agaricales</taxon>
        <taxon>Marasmiineae</taxon>
        <taxon>Marasmiaceae</taxon>
        <taxon>Marasmius</taxon>
    </lineage>
</organism>
<dbReference type="PANTHER" id="PTHR43162:SF1">
    <property type="entry name" value="PRESTALK A DIFFERENTIATION PROTEIN A"/>
    <property type="match status" value="1"/>
</dbReference>
<dbReference type="SUPFAM" id="SSF51735">
    <property type="entry name" value="NAD(P)-binding Rossmann-fold domains"/>
    <property type="match status" value="1"/>
</dbReference>
<dbReference type="InterPro" id="IPR036291">
    <property type="entry name" value="NAD(P)-bd_dom_sf"/>
</dbReference>
<accession>A0ABR2ZND1</accession>
<dbReference type="Proteomes" id="UP001437256">
    <property type="component" value="Unassembled WGS sequence"/>
</dbReference>
<dbReference type="Gene3D" id="3.40.50.720">
    <property type="entry name" value="NAD(P)-binding Rossmann-like Domain"/>
    <property type="match status" value="1"/>
</dbReference>
<name>A0ABR2ZND1_9AGAR</name>
<evidence type="ECO:0000313" key="1">
    <source>
        <dbReference type="EMBL" id="KAL0063152.1"/>
    </source>
</evidence>
<reference evidence="1 2" key="1">
    <citation type="submission" date="2024-05" db="EMBL/GenBank/DDBJ databases">
        <title>A draft genome resource for the thread blight pathogen Marasmius tenuissimus strain MS-2.</title>
        <authorList>
            <person name="Yulfo-Soto G.E."/>
            <person name="Baruah I.K."/>
            <person name="Amoako-Attah I."/>
            <person name="Bukari Y."/>
            <person name="Meinhardt L.W."/>
            <person name="Bailey B.A."/>
            <person name="Cohen S.P."/>
        </authorList>
    </citation>
    <scope>NUCLEOTIDE SEQUENCE [LARGE SCALE GENOMIC DNA]</scope>
    <source>
        <strain evidence="1 2">MS-2</strain>
    </source>
</reference>
<dbReference type="EMBL" id="JBBXMP010000087">
    <property type="protein sequence ID" value="KAL0063152.1"/>
    <property type="molecule type" value="Genomic_DNA"/>
</dbReference>
<evidence type="ECO:0000313" key="2">
    <source>
        <dbReference type="Proteomes" id="UP001437256"/>
    </source>
</evidence>
<protein>
    <submittedName>
        <fullName evidence="1">Uncharacterized protein</fullName>
    </submittedName>
</protein>
<gene>
    <name evidence="1" type="ORF">AAF712_009942</name>
</gene>
<sequence length="146" mass="16367">MTILLTGGTGTTSSRISTELHHVRLDRFINIQKSFSEAQYNGHLPPERKIYTATRDARIAFISATDIARVAFRGLVDEEPHNTDYRIEGPEALTYDEIADKLTHCLGVKIEHVKLSEEDRVRKMVELGSTVPSARFIAALEARSDV</sequence>
<keyword evidence="2" id="KW-1185">Reference proteome</keyword>
<dbReference type="InterPro" id="IPR051604">
    <property type="entry name" value="Ergot_Alk_Oxidoreductase"/>
</dbReference>
<comment type="caution">
    <text evidence="1">The sequence shown here is derived from an EMBL/GenBank/DDBJ whole genome shotgun (WGS) entry which is preliminary data.</text>
</comment>